<organism evidence="1 2">
    <name type="scientific">Streptomyces halobius</name>
    <dbReference type="NCBI Taxonomy" id="2879846"/>
    <lineage>
        <taxon>Bacteria</taxon>
        <taxon>Bacillati</taxon>
        <taxon>Actinomycetota</taxon>
        <taxon>Actinomycetes</taxon>
        <taxon>Kitasatosporales</taxon>
        <taxon>Streptomycetaceae</taxon>
        <taxon>Streptomyces</taxon>
    </lineage>
</organism>
<name>A0ABY4M1J3_9ACTN</name>
<dbReference type="Proteomes" id="UP000830115">
    <property type="component" value="Chromosome"/>
</dbReference>
<gene>
    <name evidence="1" type="ORF">K9S39_06915</name>
</gene>
<sequence length="72" mass="8064">MKDREWWCVAAKDGARTYPDELGNYEFPNIETAEAVVAKFAPTVDGLVLMRGTVKIVKVFERSITITETVVS</sequence>
<proteinExistence type="predicted"/>
<protein>
    <submittedName>
        <fullName evidence="1">Uncharacterized protein</fullName>
    </submittedName>
</protein>
<evidence type="ECO:0000313" key="2">
    <source>
        <dbReference type="Proteomes" id="UP000830115"/>
    </source>
</evidence>
<accession>A0ABY4M1J3</accession>
<dbReference type="EMBL" id="CP086322">
    <property type="protein sequence ID" value="UQA91624.1"/>
    <property type="molecule type" value="Genomic_DNA"/>
</dbReference>
<reference evidence="1" key="1">
    <citation type="submission" date="2021-10" db="EMBL/GenBank/DDBJ databases">
        <title>Streptomyces nigrumlapis sp.nov.,an antimicrobial producing actinobacterium isolated from Black Gobi rocks.</title>
        <authorList>
            <person name="Wen Y."/>
            <person name="Zhang W."/>
            <person name="Liu X.G."/>
        </authorList>
    </citation>
    <scope>NUCLEOTIDE SEQUENCE</scope>
    <source>
        <strain evidence="1">ST13-2-2</strain>
    </source>
</reference>
<evidence type="ECO:0000313" key="1">
    <source>
        <dbReference type="EMBL" id="UQA91624.1"/>
    </source>
</evidence>
<dbReference type="RefSeq" id="WP_248862432.1">
    <property type="nucleotide sequence ID" value="NZ_CP086322.1"/>
</dbReference>
<keyword evidence="2" id="KW-1185">Reference proteome</keyword>